<proteinExistence type="predicted"/>
<dbReference type="GO" id="GO:0008270">
    <property type="term" value="F:zinc ion binding"/>
    <property type="evidence" value="ECO:0007669"/>
    <property type="project" value="UniProtKB-KW"/>
</dbReference>
<feature type="compositionally biased region" description="Basic and acidic residues" evidence="2">
    <location>
        <begin position="1049"/>
        <end position="1061"/>
    </location>
</feature>
<dbReference type="OrthoDB" id="7916681at2759"/>
<dbReference type="PROSITE" id="PS50157">
    <property type="entry name" value="ZINC_FINGER_C2H2_2"/>
    <property type="match status" value="2"/>
</dbReference>
<feature type="compositionally biased region" description="Basic residues" evidence="2">
    <location>
        <begin position="781"/>
        <end position="794"/>
    </location>
</feature>
<accession>A0A6H5HYD6</accession>
<dbReference type="Gene3D" id="3.30.160.60">
    <property type="entry name" value="Classic Zinc Finger"/>
    <property type="match status" value="2"/>
</dbReference>
<dbReference type="SMART" id="SM00355">
    <property type="entry name" value="ZnF_C2H2"/>
    <property type="match status" value="2"/>
</dbReference>
<feature type="region of interest" description="Disordered" evidence="2">
    <location>
        <begin position="492"/>
        <end position="517"/>
    </location>
</feature>
<keyword evidence="1" id="KW-0479">Metal-binding</keyword>
<feature type="region of interest" description="Disordered" evidence="2">
    <location>
        <begin position="1768"/>
        <end position="1797"/>
    </location>
</feature>
<keyword evidence="1" id="KW-0862">Zinc</keyword>
<evidence type="ECO:0000256" key="1">
    <source>
        <dbReference type="PROSITE-ProRule" id="PRU00042"/>
    </source>
</evidence>
<dbReference type="Proteomes" id="UP000479190">
    <property type="component" value="Unassembled WGS sequence"/>
</dbReference>
<dbReference type="PROSITE" id="PS00028">
    <property type="entry name" value="ZINC_FINGER_C2H2_1"/>
    <property type="match status" value="2"/>
</dbReference>
<dbReference type="PANTHER" id="PTHR40552:SF6">
    <property type="entry name" value="FI09606P-RELATED"/>
    <property type="match status" value="1"/>
</dbReference>
<evidence type="ECO:0000259" key="3">
    <source>
        <dbReference type="PROSITE" id="PS50157"/>
    </source>
</evidence>
<feature type="compositionally biased region" description="Acidic residues" evidence="2">
    <location>
        <begin position="569"/>
        <end position="579"/>
    </location>
</feature>
<evidence type="ECO:0000313" key="5">
    <source>
        <dbReference type="Proteomes" id="UP000479190"/>
    </source>
</evidence>
<dbReference type="PANTHER" id="PTHR40552">
    <property type="entry name" value="AT05186P-RELATED"/>
    <property type="match status" value="1"/>
</dbReference>
<feature type="region of interest" description="Disordered" evidence="2">
    <location>
        <begin position="781"/>
        <end position="815"/>
    </location>
</feature>
<name>A0A6H5HYD6_9HYME</name>
<gene>
    <name evidence="4" type="ORF">TBRA_LOCUS2241</name>
</gene>
<dbReference type="SUPFAM" id="SSF57667">
    <property type="entry name" value="beta-beta-alpha zinc fingers"/>
    <property type="match status" value="1"/>
</dbReference>
<organism evidence="4 5">
    <name type="scientific">Trichogramma brassicae</name>
    <dbReference type="NCBI Taxonomy" id="86971"/>
    <lineage>
        <taxon>Eukaryota</taxon>
        <taxon>Metazoa</taxon>
        <taxon>Ecdysozoa</taxon>
        <taxon>Arthropoda</taxon>
        <taxon>Hexapoda</taxon>
        <taxon>Insecta</taxon>
        <taxon>Pterygota</taxon>
        <taxon>Neoptera</taxon>
        <taxon>Endopterygota</taxon>
        <taxon>Hymenoptera</taxon>
        <taxon>Apocrita</taxon>
        <taxon>Proctotrupomorpha</taxon>
        <taxon>Chalcidoidea</taxon>
        <taxon>Trichogrammatidae</taxon>
        <taxon>Trichogramma</taxon>
    </lineage>
</organism>
<reference evidence="4 5" key="1">
    <citation type="submission" date="2020-02" db="EMBL/GenBank/DDBJ databases">
        <authorList>
            <person name="Ferguson B K."/>
        </authorList>
    </citation>
    <scope>NUCLEOTIDE SEQUENCE [LARGE SCALE GENOMIC DNA]</scope>
</reference>
<feature type="domain" description="C2H2-type" evidence="3">
    <location>
        <begin position="291"/>
        <end position="319"/>
    </location>
</feature>
<keyword evidence="5" id="KW-1185">Reference proteome</keyword>
<protein>
    <recommendedName>
        <fullName evidence="3">C2H2-type domain-containing protein</fullName>
    </recommendedName>
</protein>
<feature type="non-terminal residue" evidence="4">
    <location>
        <position position="1"/>
    </location>
</feature>
<feature type="domain" description="C2H2-type" evidence="3">
    <location>
        <begin position="320"/>
        <end position="344"/>
    </location>
</feature>
<evidence type="ECO:0000256" key="2">
    <source>
        <dbReference type="SAM" id="MobiDB-lite"/>
    </source>
</evidence>
<dbReference type="Gene3D" id="3.90.70.120">
    <property type="match status" value="1"/>
</dbReference>
<sequence length="2449" mass="275476">KFFFQCGMESLQDKDNPFNRRPKSRIVPQLFIVSIVIFMAQHSNEAVALPQRLNKNIVIDFECKDVKLELPSVLATICEFEYQTCQPIGKIENDNQRDNTYESMDKDVECNDVKLELPSISTTICKSDYQTCRPIVKIDNENQTDNINESISIDFECKDVKLELPSTSKNICKSKYQTCLPIVEIENKNLTDDNNENISIDFECQDVKLGVQSQSTTNCKFDIKNIHPIAKIEDESLTEDIDEDISIEVECQNVKLGEQSQSTTNCKSDIGIIPPSLNLHIQTVHKHKKPFKCEICYQSFGYKARLNEHINSVHNQIKPFKCDTCHKLFSRKGNLSTHSDCKIHVDAVHEARQYVQDSMFEKKARRDSKRARLAATNVGCASNTGVDVTCACIWASCDFGALAIRAVSVRETAGELCKARRVSDPAQLLMRRSRRNESRSVGFAMPAARGRASRSGITVTDVGAVVSPTYKRQRMENKAAEGGQQEAANLTLSSGEKDKSITGVESLPSPGLDSAEFMPAAENSDAPEVVATVEDDKVVEQVSAAAPLPLPVNQSTPGDEHSSEPTNESVDESVDEPTDEQPREQQQLNEPNQGPIKVNGNQEIPPGCRRCFICGKWGTYTSEQIKAYKSLEAYKYFKAGFVDNVNHVEINKHFVVLAKVMPIKTFIVLWCLYCDQLSALASRSSDPSMKISKQSTITSLSRMGKGRTEIYLARSRNLFSDYLKHNCYTMVSRIYAFPHPRFRQSFRNSISKPESRRARHIICIIYKTRLTRASLVLTSRKSKKNAKMRKRTHRQRDQHQARPQIQAPTFRPLHRNPNVQHMRANRGSEAAQAAAACVAALALVQNQPVGDWGPTHVDAAIDAGRQAHRETVQLLRAAKRPVDDRAIGPLELEPNFFVGIHRYEVCTRLARRGRCGAQSSTPDEPSLAEALQRLYDASADSPCAVLELDGQPPRRFAAAWHDRGRTDYYYALDPAPGSGQQAVLFQCSGLEALIDTLRARLDFGDETRYVLYHVKLMGQMGFVPPPVPPPAVQMYDEARALSPPRSQPKKKETAKKSRLEQRPAPGPAVRVQPVPPQQQQQQLRQWVNEPPQQWPFVGPPVAVRYDEARALSPPRSQSGVSLQELWAAARAQEAVAPPYQPPVGVQQRLPDNPRLKCAYANLPTLFKTAFTKRGRGQSATYTPTSTKILQFKHGPKLRVGMSARSLVALAVMRVRPPLTWQDKDIVYAINLGFNLFNKMLDNDRQFRGANAWAYRDVRLEIDNEKLIVDVDRMTAGGPIRSYEPRVPGVDEAVRWFFDETRVGGGPMSCELHVGADAALGIYRDEQKCFWLYDERPHTWYGGLMIITDINEDRGLATLFRLLTIDDLVERLMSSMDKEMPPLYQLRRVDFLPDLPGTIDWHRFRPYRSAASWILRGSPGLHAASPERFDAANHDRQSLGTATAALVASRSVQPSEWDATTVDLAVIEGDAYYTWCKPKDNEGPNEPERILRPSNMRLVMFHGLRKCRFRVREQAVTGRLCLGDQLLQSLRFFFYELGEDRCIFEALNGTQPIRYLGLWASREELDNGIMDWTWYLFHDHATSQLARAALGDQYRDETSAIAPEQESGCVLRFSRLEDARDVLVALFCGSQGDDDDDDRILGGSLPQQQEQAPGQEVAYCMHALLVDSIEGQPMDIDELVREMSRSVIPEATEYARDTPTSGHLLGSQYGTVARYVHRQLGWTRAGTALAALAMRHLCDPFKWTTLTVDTILDLGDAISAKWRSEIREDDDAAAAAAADNDPDAGSGEQLPPPPQPRDYLLPHEIGSIQLGINEIGLTTQQILDDEERQATIRQQLCRHLEELFELTYQAVLRSGRTQLAVWRFDGVYFCLEPSGNEANKYLAGVYYWLELEGLCAFLTPILLDAGGGEIQTYGVSVDSIGNVPESARPNVTNEAVKQDWYNWIFVGKDHWTIGYDEQTTYEEINTASINFLARAQIYEPHQWSVGLLRQAVIVARGLHMLNVGRLGEDRKFTPYEMISEFFIGNRQIRLVMEDCVAYGRPNDDSFESGLDFAMDNFHGVILNATGPGDEYFWAIWLCDKAYYVLTPSKGLVRKKYLNWSFFSDSLGIQWQMTGVNVTNCEFVRHLVDPSPAIAPSTLPPMNAYRPIMMRNGPECTRASPISIIQLILADKTGPYSVRRANLFVWRVRAENQFHRQLLRPVAYVMAPDFSQIDVRIAVIINEQDYSKTIKVSVLQASLQLRSRVMPRNIAGRQSAVAFVALALARIQSPMTWSRRTLDYIINNGTALHAERQAQLGAPVGRLLDILSLPGSLHLGGRVRVRARRREYPEFGVWRGLDVHLAEHLERHFGGPRASDFSILELRGKTGASFPVAIIRSEGRYYFFDPSQSNGAVTKRDGRAALFKCSSTQQLAEIIFTVYNTVLAKSECDVGELKTYMIHAFDMSASFNEGY</sequence>
<dbReference type="EMBL" id="CADCXV010000446">
    <property type="protein sequence ID" value="CAB0030234.1"/>
    <property type="molecule type" value="Genomic_DNA"/>
</dbReference>
<feature type="region of interest" description="Disordered" evidence="2">
    <location>
        <begin position="543"/>
        <end position="601"/>
    </location>
</feature>
<dbReference type="InterPro" id="IPR036236">
    <property type="entry name" value="Znf_C2H2_sf"/>
</dbReference>
<feature type="region of interest" description="Disordered" evidence="2">
    <location>
        <begin position="1040"/>
        <end position="1079"/>
    </location>
</feature>
<dbReference type="InterPro" id="IPR013087">
    <property type="entry name" value="Znf_C2H2_type"/>
</dbReference>
<feature type="compositionally biased region" description="Low complexity" evidence="2">
    <location>
        <begin position="1067"/>
        <end position="1079"/>
    </location>
</feature>
<evidence type="ECO:0000313" key="4">
    <source>
        <dbReference type="EMBL" id="CAB0030234.1"/>
    </source>
</evidence>
<keyword evidence="1" id="KW-0863">Zinc-finger</keyword>